<reference evidence="2" key="1">
    <citation type="journal article" date="2019" name="Int. J. Syst. Evol. Microbiol.">
        <title>The Global Catalogue of Microorganisms (GCM) 10K type strain sequencing project: providing services to taxonomists for standard genome sequencing and annotation.</title>
        <authorList>
            <consortium name="The Broad Institute Genomics Platform"/>
            <consortium name="The Broad Institute Genome Sequencing Center for Infectious Disease"/>
            <person name="Wu L."/>
            <person name="Ma J."/>
        </authorList>
    </citation>
    <scope>NUCLEOTIDE SEQUENCE [LARGE SCALE GENOMIC DNA]</scope>
    <source>
        <strain evidence="2">JCM 31406</strain>
    </source>
</reference>
<organism evidence="1 2">
    <name type="scientific">Deinococcus knuensis</name>
    <dbReference type="NCBI Taxonomy" id="1837380"/>
    <lineage>
        <taxon>Bacteria</taxon>
        <taxon>Thermotogati</taxon>
        <taxon>Deinococcota</taxon>
        <taxon>Deinococci</taxon>
        <taxon>Deinococcales</taxon>
        <taxon>Deinococcaceae</taxon>
        <taxon>Deinococcus</taxon>
    </lineage>
</organism>
<comment type="caution">
    <text evidence="1">The sequence shown here is derived from an EMBL/GenBank/DDBJ whole genome shotgun (WGS) entry which is preliminary data.</text>
</comment>
<dbReference type="EMBL" id="BMQO01000001">
    <property type="protein sequence ID" value="GGS14063.1"/>
    <property type="molecule type" value="Genomic_DNA"/>
</dbReference>
<protein>
    <recommendedName>
        <fullName evidence="3">DUF3349 domain-containing protein</fullName>
    </recommendedName>
</protein>
<keyword evidence="2" id="KW-1185">Reference proteome</keyword>
<evidence type="ECO:0000313" key="1">
    <source>
        <dbReference type="EMBL" id="GGS14063.1"/>
    </source>
</evidence>
<accession>A0ABQ2SA86</accession>
<proteinExistence type="predicted"/>
<evidence type="ECO:0000313" key="2">
    <source>
        <dbReference type="Proteomes" id="UP000620633"/>
    </source>
</evidence>
<gene>
    <name evidence="1" type="ORF">GCM10008961_01600</name>
</gene>
<sequence>MGEMTTDRQEANFALLALLLQEVDDHPDLRFGQLLWNLGVLMPSNSGNILDPHAEESTVTLRRVQQRLAVTKQGSDPPD</sequence>
<name>A0ABQ2SA86_9DEIO</name>
<evidence type="ECO:0008006" key="3">
    <source>
        <dbReference type="Google" id="ProtNLM"/>
    </source>
</evidence>
<dbReference type="Proteomes" id="UP000620633">
    <property type="component" value="Unassembled WGS sequence"/>
</dbReference>